<accession>A0A9K3KV05</accession>
<reference evidence="1" key="2">
    <citation type="submission" date="2021-04" db="EMBL/GenBank/DDBJ databases">
        <authorList>
            <person name="Podell S."/>
        </authorList>
    </citation>
    <scope>NUCLEOTIDE SEQUENCE</scope>
    <source>
        <strain evidence="1">Hildebrandi</strain>
    </source>
</reference>
<reference evidence="1" key="1">
    <citation type="journal article" date="2021" name="Sci. Rep.">
        <title>Diploid genomic architecture of Nitzschia inconspicua, an elite biomass production diatom.</title>
        <authorList>
            <person name="Oliver A."/>
            <person name="Podell S."/>
            <person name="Pinowska A."/>
            <person name="Traller J.C."/>
            <person name="Smith S.R."/>
            <person name="McClure R."/>
            <person name="Beliaev A."/>
            <person name="Bohutskyi P."/>
            <person name="Hill E.A."/>
            <person name="Rabines A."/>
            <person name="Zheng H."/>
            <person name="Allen L.Z."/>
            <person name="Kuo A."/>
            <person name="Grigoriev I.V."/>
            <person name="Allen A.E."/>
            <person name="Hazlebeck D."/>
            <person name="Allen E.E."/>
        </authorList>
    </citation>
    <scope>NUCLEOTIDE SEQUENCE</scope>
    <source>
        <strain evidence="1">Hildebrandi</strain>
    </source>
</reference>
<dbReference type="Proteomes" id="UP000693970">
    <property type="component" value="Unassembled WGS sequence"/>
</dbReference>
<organism evidence="1 2">
    <name type="scientific">Nitzschia inconspicua</name>
    <dbReference type="NCBI Taxonomy" id="303405"/>
    <lineage>
        <taxon>Eukaryota</taxon>
        <taxon>Sar</taxon>
        <taxon>Stramenopiles</taxon>
        <taxon>Ochrophyta</taxon>
        <taxon>Bacillariophyta</taxon>
        <taxon>Bacillariophyceae</taxon>
        <taxon>Bacillariophycidae</taxon>
        <taxon>Bacillariales</taxon>
        <taxon>Bacillariaceae</taxon>
        <taxon>Nitzschia</taxon>
    </lineage>
</organism>
<name>A0A9K3KV05_9STRA</name>
<gene>
    <name evidence="1" type="ORF">IV203_009900</name>
</gene>
<evidence type="ECO:0000313" key="2">
    <source>
        <dbReference type="Proteomes" id="UP000693970"/>
    </source>
</evidence>
<sequence length="78" mass="8680">MIIEWTPSVEEKVFAPLFFGGMCIERTAGYLHRDSCAGATSAKDRVEVTTGVTTFPRRSQLYRPDAMSLFQQSGMDDA</sequence>
<proteinExistence type="predicted"/>
<evidence type="ECO:0000313" key="1">
    <source>
        <dbReference type="EMBL" id="KAG7350540.1"/>
    </source>
</evidence>
<dbReference type="AlphaFoldDB" id="A0A9K3KV05"/>
<dbReference type="EMBL" id="JAGRRH010000018">
    <property type="protein sequence ID" value="KAG7350540.1"/>
    <property type="molecule type" value="Genomic_DNA"/>
</dbReference>
<keyword evidence="2" id="KW-1185">Reference proteome</keyword>
<comment type="caution">
    <text evidence="1">The sequence shown here is derived from an EMBL/GenBank/DDBJ whole genome shotgun (WGS) entry which is preliminary data.</text>
</comment>
<protein>
    <submittedName>
        <fullName evidence="1">Uncharacterized protein</fullName>
    </submittedName>
</protein>